<evidence type="ECO:0000259" key="4">
    <source>
        <dbReference type="PROSITE" id="PS50104"/>
    </source>
</evidence>
<dbReference type="PROSITE" id="PS51376">
    <property type="entry name" value="DBB"/>
    <property type="match status" value="1"/>
</dbReference>
<accession>A0ABM4ELV2</accession>
<evidence type="ECO:0000313" key="6">
    <source>
        <dbReference type="Proteomes" id="UP001652627"/>
    </source>
</evidence>
<keyword evidence="1" id="KW-0597">Phosphoprotein</keyword>
<dbReference type="InterPro" id="IPR035897">
    <property type="entry name" value="Toll_tir_struct_dom_sf"/>
</dbReference>
<feature type="domain" description="TIR" evidence="4">
    <location>
        <begin position="6"/>
        <end position="134"/>
    </location>
</feature>
<evidence type="ECO:0000313" key="7">
    <source>
        <dbReference type="RefSeq" id="XP_067153662.1"/>
    </source>
</evidence>
<feature type="compositionally biased region" description="Basic and acidic residues" evidence="3">
    <location>
        <begin position="451"/>
        <end position="472"/>
    </location>
</feature>
<sequence>MRPAEHTKDILVIYEQEAEEWALYLKTLFRHILNEEGILLYSLETSSVKHLELFSLSCYKCKLLILSCGLLKSLNQKRGYFLEQVLKPPDNVVILLCGVENSDILYDMLTLDGGSKEISTDQEPEEYLSIVTGIIQSGKPQNKNLEDSLSYVYEAVLADDYKNNTDVNLSNIRGASEETDLFLETQVVSETLETDRRSALVLPARISCENPGEIFILLKDEIDDETLEVEFIANNQRIRTQPASWNQKVKYLKALDFPAGPVYVNVYCGGVIKATTQIEYYTALGEIENVLKKVVDPIAFACQAFEFSSVEKLDNVLTLLLKSKMSAYGFSAFQSEEKHHQQANSHLEELPTLLHCAAKFGLKNLAALLLRCPKATQACNITNKDGDNPAGIAGKHGHEELQKLIRDFLINTADNFTNYEEEAEEDDTYVLMLGLETQPAITLKAKQNPGDQHRIGSRCQREAEVDEEKKDDVEDSGEEIETEHEEDKVREDSYSFDNNPDSLYANICGDDPEENRRDCFFYKMPPLPPPRNLPGTLRQDDLHNLPQERNLLEDRSEREHGDGDLTACYGEDQDTCEGEEEEEDPYTFAKLDESVYDMILADEEEKRKERRSFIVNRPPAPAPRPVCSPVREENTPYIVQVFQQKAARTPSDHNKMCCDVRKQAAHRGHADMVTYSTLKHTIAAEQEDLIRLQKQVKKGAISVDEALEKFKQWQNEKSRLQSAQQERVRNLRENNIGNRLEKDNLNVHKESRPESIHFRDLLYYMPFNKASPTRNPTDKEQMPN</sequence>
<evidence type="ECO:0000259" key="5">
    <source>
        <dbReference type="PROSITE" id="PS51376"/>
    </source>
</evidence>
<dbReference type="PANTHER" id="PTHR16267">
    <property type="entry name" value="BANK1/PIK3AP1 FAMILY MEMBER"/>
    <property type="match status" value="1"/>
</dbReference>
<dbReference type="GeneID" id="106491827"/>
<dbReference type="Gene3D" id="3.40.50.10140">
    <property type="entry name" value="Toll/interleukin-1 receptor homology (TIR) domain"/>
    <property type="match status" value="1"/>
</dbReference>
<feature type="coiled-coil region" evidence="2">
    <location>
        <begin position="675"/>
        <end position="723"/>
    </location>
</feature>
<dbReference type="Pfam" id="PF14545">
    <property type="entry name" value="DBB"/>
    <property type="match status" value="1"/>
</dbReference>
<dbReference type="InterPro" id="IPR052446">
    <property type="entry name" value="B-cell_PI3K-Signaling_Adptrs"/>
</dbReference>
<feature type="region of interest" description="Disordered" evidence="3">
    <location>
        <begin position="522"/>
        <end position="541"/>
    </location>
</feature>
<dbReference type="PROSITE" id="PS50104">
    <property type="entry name" value="TIR"/>
    <property type="match status" value="1"/>
</dbReference>
<evidence type="ECO:0000256" key="3">
    <source>
        <dbReference type="SAM" id="MobiDB-lite"/>
    </source>
</evidence>
<organism evidence="6 7">
    <name type="scientific">Apteryx mantelli</name>
    <name type="common">North Island brown kiwi</name>
    <dbReference type="NCBI Taxonomy" id="2696672"/>
    <lineage>
        <taxon>Eukaryota</taxon>
        <taxon>Metazoa</taxon>
        <taxon>Chordata</taxon>
        <taxon>Craniata</taxon>
        <taxon>Vertebrata</taxon>
        <taxon>Euteleostomi</taxon>
        <taxon>Archelosauria</taxon>
        <taxon>Archosauria</taxon>
        <taxon>Dinosauria</taxon>
        <taxon>Saurischia</taxon>
        <taxon>Theropoda</taxon>
        <taxon>Coelurosauria</taxon>
        <taxon>Aves</taxon>
        <taxon>Palaeognathae</taxon>
        <taxon>Apterygiformes</taxon>
        <taxon>Apterygidae</taxon>
        <taxon>Apteryx</taxon>
    </lineage>
</organism>
<dbReference type="InterPro" id="IPR017893">
    <property type="entry name" value="DBB_domain"/>
</dbReference>
<dbReference type="Gene3D" id="1.25.40.20">
    <property type="entry name" value="Ankyrin repeat-containing domain"/>
    <property type="match status" value="1"/>
</dbReference>
<dbReference type="InterPro" id="IPR041340">
    <property type="entry name" value="PIK3AP1_TIR"/>
</dbReference>
<dbReference type="InterPro" id="IPR036770">
    <property type="entry name" value="Ankyrin_rpt-contain_sf"/>
</dbReference>
<dbReference type="Proteomes" id="UP001652627">
    <property type="component" value="Chromosome 5"/>
</dbReference>
<protein>
    <submittedName>
        <fullName evidence="7">B-cell scaffold protein with ankyrin repeats isoform X1</fullName>
    </submittedName>
</protein>
<dbReference type="Pfam" id="PF18567">
    <property type="entry name" value="TIR_3"/>
    <property type="match status" value="1"/>
</dbReference>
<name>A0ABM4ELV2_9AVES</name>
<dbReference type="SMART" id="SM01282">
    <property type="entry name" value="DBB"/>
    <property type="match status" value="1"/>
</dbReference>
<gene>
    <name evidence="7" type="primary">BANK1</name>
</gene>
<evidence type="ECO:0000256" key="1">
    <source>
        <dbReference type="ARBA" id="ARBA00022553"/>
    </source>
</evidence>
<dbReference type="PANTHER" id="PTHR16267:SF13">
    <property type="entry name" value="B-CELL SCAFFOLD PROTEIN WITH ANKYRIN REPEATS"/>
    <property type="match status" value="1"/>
</dbReference>
<feature type="compositionally biased region" description="Basic and acidic residues" evidence="3">
    <location>
        <begin position="552"/>
        <end position="563"/>
    </location>
</feature>
<keyword evidence="2" id="KW-0175">Coiled coil</keyword>
<reference evidence="7" key="1">
    <citation type="submission" date="2025-08" db="UniProtKB">
        <authorList>
            <consortium name="RefSeq"/>
        </authorList>
    </citation>
    <scope>IDENTIFICATION</scope>
    <source>
        <tissue evidence="7">Blood</tissue>
    </source>
</reference>
<feature type="compositionally biased region" description="Acidic residues" evidence="3">
    <location>
        <begin position="473"/>
        <end position="484"/>
    </location>
</feature>
<feature type="compositionally biased region" description="Acidic residues" evidence="3">
    <location>
        <begin position="571"/>
        <end position="584"/>
    </location>
</feature>
<evidence type="ECO:0000256" key="2">
    <source>
        <dbReference type="SAM" id="Coils"/>
    </source>
</evidence>
<dbReference type="SUPFAM" id="SSF48403">
    <property type="entry name" value="Ankyrin repeat"/>
    <property type="match status" value="1"/>
</dbReference>
<feature type="region of interest" description="Disordered" evidence="3">
    <location>
        <begin position="552"/>
        <end position="584"/>
    </location>
</feature>
<feature type="domain" description="DBB" evidence="5">
    <location>
        <begin position="201"/>
        <end position="333"/>
    </location>
</feature>
<keyword evidence="6" id="KW-1185">Reference proteome</keyword>
<dbReference type="InterPro" id="IPR000157">
    <property type="entry name" value="TIR_dom"/>
</dbReference>
<dbReference type="RefSeq" id="XP_067153662.1">
    <property type="nucleotide sequence ID" value="XM_067297561.1"/>
</dbReference>
<proteinExistence type="predicted"/>
<feature type="region of interest" description="Disordered" evidence="3">
    <location>
        <begin position="446"/>
        <end position="510"/>
    </location>
</feature>